<proteinExistence type="predicted"/>
<dbReference type="OrthoDB" id="1426802at2759"/>
<dbReference type="InterPro" id="IPR029472">
    <property type="entry name" value="Copia-like_N"/>
</dbReference>
<dbReference type="PANTHER" id="PTHR37610:SF97">
    <property type="entry name" value="RETROTRANSPOSON GAG DOMAIN-CONTAINING PROTEIN"/>
    <property type="match status" value="1"/>
</dbReference>
<organism evidence="2 3">
    <name type="scientific">Mucuna pruriens</name>
    <name type="common">Velvet bean</name>
    <name type="synonym">Dolichos pruriens</name>
    <dbReference type="NCBI Taxonomy" id="157652"/>
    <lineage>
        <taxon>Eukaryota</taxon>
        <taxon>Viridiplantae</taxon>
        <taxon>Streptophyta</taxon>
        <taxon>Embryophyta</taxon>
        <taxon>Tracheophyta</taxon>
        <taxon>Spermatophyta</taxon>
        <taxon>Magnoliopsida</taxon>
        <taxon>eudicotyledons</taxon>
        <taxon>Gunneridae</taxon>
        <taxon>Pentapetalae</taxon>
        <taxon>rosids</taxon>
        <taxon>fabids</taxon>
        <taxon>Fabales</taxon>
        <taxon>Fabaceae</taxon>
        <taxon>Papilionoideae</taxon>
        <taxon>50 kb inversion clade</taxon>
        <taxon>NPAAA clade</taxon>
        <taxon>indigoferoid/millettioid clade</taxon>
        <taxon>Phaseoleae</taxon>
        <taxon>Mucuna</taxon>
    </lineage>
</organism>
<evidence type="ECO:0000313" key="2">
    <source>
        <dbReference type="EMBL" id="RDX92941.1"/>
    </source>
</evidence>
<dbReference type="AlphaFoldDB" id="A0A371GQW1"/>
<protein>
    <recommendedName>
        <fullName evidence="1">Retrotransposon Copia-like N-terminal domain-containing protein</fullName>
    </recommendedName>
</protein>
<evidence type="ECO:0000259" key="1">
    <source>
        <dbReference type="Pfam" id="PF14244"/>
    </source>
</evidence>
<keyword evidence="3" id="KW-1185">Reference proteome</keyword>
<name>A0A371GQW1_MUCPR</name>
<reference evidence="2" key="1">
    <citation type="submission" date="2018-05" db="EMBL/GenBank/DDBJ databases">
        <title>Draft genome of Mucuna pruriens seed.</title>
        <authorList>
            <person name="Nnadi N.E."/>
            <person name="Vos R."/>
            <person name="Hasami M.H."/>
            <person name="Devisetty U.K."/>
            <person name="Aguiy J.C."/>
        </authorList>
    </citation>
    <scope>NUCLEOTIDE SEQUENCE [LARGE SCALE GENOMIC DNA]</scope>
    <source>
        <strain evidence="2">JCA_2017</strain>
    </source>
</reference>
<feature type="domain" description="Retrotransposon Copia-like N-terminal" evidence="1">
    <location>
        <begin position="48"/>
        <end position="91"/>
    </location>
</feature>
<dbReference type="PANTHER" id="PTHR37610">
    <property type="entry name" value="CCHC-TYPE DOMAIN-CONTAINING PROTEIN"/>
    <property type="match status" value="1"/>
</dbReference>
<dbReference type="Pfam" id="PF14244">
    <property type="entry name" value="Retrotran_gag_3"/>
    <property type="match status" value="1"/>
</dbReference>
<sequence>MSIYHHSCENEWAKHQVQTLEKMNHASGMDKVQPTITPSSPYYLGAFNNLGTLLVVVAFIGDNYCNWARSIKTALRAKTKLGFIDGSIKKPLITSPKFNYLEKVNLMVIAWIINSTNPTFHGKSRVVAKKGKEARSEVRATFHVANSNRRRGCDDRRSKYENCGKLGHEKAKCFELIGYPPNWNTRRASHHITLLCSILKEVCSLDEPLYITVPTSDVVMVKEIENMNLNKDIKLVDIL</sequence>
<accession>A0A371GQW1</accession>
<gene>
    <name evidence="2" type="ORF">CR513_24859</name>
</gene>
<dbReference type="Proteomes" id="UP000257109">
    <property type="component" value="Unassembled WGS sequence"/>
</dbReference>
<dbReference type="EMBL" id="QJKJ01004734">
    <property type="protein sequence ID" value="RDX92941.1"/>
    <property type="molecule type" value="Genomic_DNA"/>
</dbReference>
<comment type="caution">
    <text evidence="2">The sequence shown here is derived from an EMBL/GenBank/DDBJ whole genome shotgun (WGS) entry which is preliminary data.</text>
</comment>
<evidence type="ECO:0000313" key="3">
    <source>
        <dbReference type="Proteomes" id="UP000257109"/>
    </source>
</evidence>
<feature type="non-terminal residue" evidence="2">
    <location>
        <position position="1"/>
    </location>
</feature>